<dbReference type="AlphaFoldDB" id="A0A0F0GVN2"/>
<accession>A0A0F0GVN2</accession>
<protein>
    <recommendedName>
        <fullName evidence="5">DUF3558 domain-containing protein</fullName>
    </recommendedName>
</protein>
<dbReference type="Proteomes" id="UP000033393">
    <property type="component" value="Unassembled WGS sequence"/>
</dbReference>
<evidence type="ECO:0000313" key="4">
    <source>
        <dbReference type="Proteomes" id="UP000033393"/>
    </source>
</evidence>
<keyword evidence="2" id="KW-0472">Membrane</keyword>
<evidence type="ECO:0000313" key="3">
    <source>
        <dbReference type="EMBL" id="KJK47370.1"/>
    </source>
</evidence>
<reference evidence="3 4" key="1">
    <citation type="submission" date="2015-02" db="EMBL/GenBank/DDBJ databases">
        <authorList>
            <person name="Ju K.-S."/>
            <person name="Doroghazi J.R."/>
            <person name="Metcalf W."/>
        </authorList>
    </citation>
    <scope>NUCLEOTIDE SEQUENCE [LARGE SCALE GENOMIC DNA]</scope>
    <source>
        <strain evidence="3 4">NRRL B-16140</strain>
    </source>
</reference>
<gene>
    <name evidence="3" type="ORF">UK23_20785</name>
</gene>
<feature type="transmembrane region" description="Helical" evidence="2">
    <location>
        <begin position="44"/>
        <end position="68"/>
    </location>
</feature>
<evidence type="ECO:0000256" key="1">
    <source>
        <dbReference type="SAM" id="MobiDB-lite"/>
    </source>
</evidence>
<dbReference type="RefSeq" id="WP_045313238.1">
    <property type="nucleotide sequence ID" value="NZ_JYJG01000137.1"/>
</dbReference>
<evidence type="ECO:0008006" key="5">
    <source>
        <dbReference type="Google" id="ProtNLM"/>
    </source>
</evidence>
<feature type="compositionally biased region" description="Low complexity" evidence="1">
    <location>
        <begin position="1"/>
        <end position="23"/>
    </location>
</feature>
<sequence>MTWPQHPQQPQHPRQGWQQQGWQQPPPGWQPYPQQPPKKSKAPLIIAIIAGVLLLGGVGTALTVYLNVNKDGGEPKRADQLPALCGNISEAALAKARTTNPNGLGSHESEMSGGKSTICSWHQTKGVDGSGYRGVDVYVQTASKMSVDEMLAQHKDAVGVPKQKPLDGLGDQAAAVLVQGNSAITDIWILVRKGDTTVQVDYTGWDAGIFSNKKPDVAEFEAAAKGLAEEMVAKL</sequence>
<evidence type="ECO:0000256" key="2">
    <source>
        <dbReference type="SAM" id="Phobius"/>
    </source>
</evidence>
<name>A0A0F0GVN2_LENAE</name>
<feature type="region of interest" description="Disordered" evidence="1">
    <location>
        <begin position="1"/>
        <end position="37"/>
    </location>
</feature>
<dbReference type="PATRIC" id="fig|68170.10.peg.5207"/>
<proteinExistence type="predicted"/>
<keyword evidence="2" id="KW-0812">Transmembrane</keyword>
<comment type="caution">
    <text evidence="3">The sequence shown here is derived from an EMBL/GenBank/DDBJ whole genome shotgun (WGS) entry which is preliminary data.</text>
</comment>
<dbReference type="OrthoDB" id="3687320at2"/>
<keyword evidence="2" id="KW-1133">Transmembrane helix</keyword>
<keyword evidence="4" id="KW-1185">Reference proteome</keyword>
<feature type="compositionally biased region" description="Pro residues" evidence="1">
    <location>
        <begin position="24"/>
        <end position="36"/>
    </location>
</feature>
<organism evidence="3 4">
    <name type="scientific">Lentzea aerocolonigenes</name>
    <name type="common">Lechevalieria aerocolonigenes</name>
    <name type="synonym">Saccharothrix aerocolonigenes</name>
    <dbReference type="NCBI Taxonomy" id="68170"/>
    <lineage>
        <taxon>Bacteria</taxon>
        <taxon>Bacillati</taxon>
        <taxon>Actinomycetota</taxon>
        <taxon>Actinomycetes</taxon>
        <taxon>Pseudonocardiales</taxon>
        <taxon>Pseudonocardiaceae</taxon>
        <taxon>Lentzea</taxon>
    </lineage>
</organism>
<dbReference type="EMBL" id="JYJG01000137">
    <property type="protein sequence ID" value="KJK47370.1"/>
    <property type="molecule type" value="Genomic_DNA"/>
</dbReference>